<dbReference type="InterPro" id="IPR011024">
    <property type="entry name" value="G_crystallin-like"/>
</dbReference>
<organism evidence="4 5">
    <name type="scientific">Algoriphagus zhangzhouensis</name>
    <dbReference type="NCBI Taxonomy" id="1073327"/>
    <lineage>
        <taxon>Bacteria</taxon>
        <taxon>Pseudomonadati</taxon>
        <taxon>Bacteroidota</taxon>
        <taxon>Cytophagia</taxon>
        <taxon>Cytophagales</taxon>
        <taxon>Cyclobacteriaceae</taxon>
        <taxon>Algoriphagus</taxon>
    </lineage>
</organism>
<dbReference type="Pfam" id="PF00030">
    <property type="entry name" value="Crystall"/>
    <property type="match status" value="1"/>
</dbReference>
<dbReference type="SUPFAM" id="SSF49695">
    <property type="entry name" value="gamma-Crystallin-like"/>
    <property type="match status" value="1"/>
</dbReference>
<dbReference type="SMART" id="SM00247">
    <property type="entry name" value="XTALbg"/>
    <property type="match status" value="2"/>
</dbReference>
<evidence type="ECO:0000256" key="2">
    <source>
        <dbReference type="ARBA" id="ARBA00022737"/>
    </source>
</evidence>
<keyword evidence="2" id="KW-0677">Repeat</keyword>
<sequence length="354" mass="39363">MAISVFEHAHFKGTKATYDKGSYITIPIGNDRISSIIVEPGYFAYFYLHTGFRGPKLVLFAGEYNYVQDWNDKISSMEIFEHDPNLYPIVSFFEHDNFRGFQQNLAGLGEVASYDFPFLKNDSITSMIVPEGARVILFEDKNLGGKSREFGPGEYSNLVHFGFQDNASSVQIIRPDLELVNIEYVNEVVLPDGNPIGLSDSTVNDSDIEQVGTLTLEREITKSTTRSFSQSTLIGITVTTSATLSVERGPVSAEIENSVSRTLENTFTIGEEETASETSTFTKSVAVRIPPFTIGEATLFMTPKKVRLDAIYTFKLKGTENLFTQEVSIVVDDFQVGEAKITLTPMEVLEPEQS</sequence>
<dbReference type="InterPro" id="IPR001064">
    <property type="entry name" value="Beta/gamma_crystallin"/>
</dbReference>
<keyword evidence="5" id="KW-1185">Reference proteome</keyword>
<dbReference type="SUPFAM" id="SSF56973">
    <property type="entry name" value="Aerolisin/ETX pore-forming domain"/>
    <property type="match status" value="1"/>
</dbReference>
<protein>
    <submittedName>
        <fullName evidence="4">Beta/Gamma crystallin</fullName>
    </submittedName>
</protein>
<dbReference type="STRING" id="1073327.SAMN04488108_3027"/>
<evidence type="ECO:0000256" key="1">
    <source>
        <dbReference type="ARBA" id="ARBA00009646"/>
    </source>
</evidence>
<dbReference type="CDD" id="cd20232">
    <property type="entry name" value="PFM_crystallin-like"/>
    <property type="match status" value="1"/>
</dbReference>
<dbReference type="AlphaFoldDB" id="A0A1M7ZG16"/>
<proteinExistence type="inferred from homology"/>
<dbReference type="EMBL" id="FRXN01000004">
    <property type="protein sequence ID" value="SHO63861.1"/>
    <property type="molecule type" value="Genomic_DNA"/>
</dbReference>
<comment type="similarity">
    <text evidence="1">Belongs to the beta/gamma-crystallin family.</text>
</comment>
<dbReference type="Gene3D" id="2.170.15.10">
    <property type="entry name" value="Proaerolysin, chain A, domain 3"/>
    <property type="match status" value="1"/>
</dbReference>
<evidence type="ECO:0000313" key="4">
    <source>
        <dbReference type="EMBL" id="SHO63861.1"/>
    </source>
</evidence>
<dbReference type="Gene3D" id="2.60.20.10">
    <property type="entry name" value="Crystallins"/>
    <property type="match status" value="2"/>
</dbReference>
<accession>A0A1M7ZG16</accession>
<dbReference type="Proteomes" id="UP000184609">
    <property type="component" value="Unassembled WGS sequence"/>
</dbReference>
<name>A0A1M7ZG16_9BACT</name>
<dbReference type="PROSITE" id="PS50915">
    <property type="entry name" value="CRYSTALLIN_BETA_GAMMA"/>
    <property type="match status" value="1"/>
</dbReference>
<evidence type="ECO:0000313" key="5">
    <source>
        <dbReference type="Proteomes" id="UP000184609"/>
    </source>
</evidence>
<gene>
    <name evidence="4" type="ORF">SAMN04488108_3027</name>
</gene>
<feature type="domain" description="Beta/gamma crystallin 'Greek key'" evidence="3">
    <location>
        <begin position="133"/>
        <end position="174"/>
    </location>
</feature>
<evidence type="ECO:0000259" key="3">
    <source>
        <dbReference type="PROSITE" id="PS50915"/>
    </source>
</evidence>
<dbReference type="RefSeq" id="WP_166669841.1">
    <property type="nucleotide sequence ID" value="NZ_FRXN01000004.1"/>
</dbReference>
<reference evidence="5" key="1">
    <citation type="submission" date="2016-12" db="EMBL/GenBank/DDBJ databases">
        <authorList>
            <person name="Varghese N."/>
            <person name="Submissions S."/>
        </authorList>
    </citation>
    <scope>NUCLEOTIDE SEQUENCE [LARGE SCALE GENOMIC DNA]</scope>
    <source>
        <strain evidence="5">DSM 25035</strain>
    </source>
</reference>